<dbReference type="Gene3D" id="3.40.910.10">
    <property type="entry name" value="Deoxyhypusine synthase"/>
    <property type="match status" value="1"/>
</dbReference>
<dbReference type="InterPro" id="IPR029035">
    <property type="entry name" value="DHS-like_NAD/FAD-binding_dom"/>
</dbReference>
<proteinExistence type="inferred from homology"/>
<protein>
    <submittedName>
        <fullName evidence="3">Deoxyhypusine synthase</fullName>
        <ecNumber evidence="3">2.5.1.46</ecNumber>
    </submittedName>
</protein>
<dbReference type="NCBIfam" id="NF003052">
    <property type="entry name" value="PRK03971.1"/>
    <property type="match status" value="1"/>
</dbReference>
<dbReference type="GO" id="GO:0005737">
    <property type="term" value="C:cytoplasm"/>
    <property type="evidence" value="ECO:0007669"/>
    <property type="project" value="TreeGrafter"/>
</dbReference>
<dbReference type="NCBIfam" id="TIGR00321">
    <property type="entry name" value="dhys"/>
    <property type="match status" value="1"/>
</dbReference>
<comment type="caution">
    <text evidence="3">The sequence shown here is derived from an EMBL/GenBank/DDBJ whole genome shotgun (WGS) entry which is preliminary data.</text>
</comment>
<dbReference type="EC" id="2.5.1.46" evidence="3"/>
<evidence type="ECO:0000256" key="2">
    <source>
        <dbReference type="ARBA" id="ARBA00023027"/>
    </source>
</evidence>
<keyword evidence="3" id="KW-0808">Transferase</keyword>
<dbReference type="InterPro" id="IPR002773">
    <property type="entry name" value="Deoxyhypusine_synthase"/>
</dbReference>
<dbReference type="GO" id="GO:0034038">
    <property type="term" value="F:deoxyhypusine synthase activity"/>
    <property type="evidence" value="ECO:0007669"/>
    <property type="project" value="UniProtKB-EC"/>
</dbReference>
<evidence type="ECO:0000313" key="4">
    <source>
        <dbReference type="Proteomes" id="UP000565078"/>
    </source>
</evidence>
<reference evidence="4" key="1">
    <citation type="journal article" date="2020" name="bioRxiv">
        <title>A rank-normalized archaeal taxonomy based on genome phylogeny resolves widespread incomplete and uneven classifications.</title>
        <authorList>
            <person name="Rinke C."/>
            <person name="Chuvochina M."/>
            <person name="Mussig A.J."/>
            <person name="Chaumeil P.-A."/>
            <person name="Waite D.W."/>
            <person name="Whitman W.B."/>
            <person name="Parks D.H."/>
            <person name="Hugenholtz P."/>
        </authorList>
    </citation>
    <scope>NUCLEOTIDE SEQUENCE [LARGE SCALE GENOMIC DNA]</scope>
</reference>
<accession>A0A7J4IY06</accession>
<gene>
    <name evidence="3" type="ORF">HA254_00550</name>
</gene>
<comment type="similarity">
    <text evidence="1">Belongs to the deoxyhypusine synthase family.</text>
</comment>
<dbReference type="Proteomes" id="UP000565078">
    <property type="component" value="Unassembled WGS sequence"/>
</dbReference>
<dbReference type="InterPro" id="IPR036982">
    <property type="entry name" value="Deoxyhypusine_synthase_sf"/>
</dbReference>
<keyword evidence="2" id="KW-0520">NAD</keyword>
<evidence type="ECO:0000313" key="3">
    <source>
        <dbReference type="EMBL" id="HIH09139.1"/>
    </source>
</evidence>
<dbReference type="Pfam" id="PF01916">
    <property type="entry name" value="DS"/>
    <property type="match status" value="1"/>
</dbReference>
<dbReference type="AlphaFoldDB" id="A0A7J4IY06"/>
<dbReference type="PANTHER" id="PTHR11703">
    <property type="entry name" value="DEOXYHYPUSINE SYNTHASE"/>
    <property type="match status" value="1"/>
</dbReference>
<dbReference type="FunFam" id="3.40.910.10:FF:000010">
    <property type="entry name" value="Deoxyhypusine synthase"/>
    <property type="match status" value="1"/>
</dbReference>
<dbReference type="EMBL" id="DUGC01000009">
    <property type="protein sequence ID" value="HIH09139.1"/>
    <property type="molecule type" value="Genomic_DNA"/>
</dbReference>
<name>A0A7J4IY06_9ARCH</name>
<dbReference type="PANTHER" id="PTHR11703:SF0">
    <property type="entry name" value="DEOXYHYPUSINE SYNTHASE"/>
    <property type="match status" value="1"/>
</dbReference>
<sequence>MARKNILRESEDVKGTVISGYDFNKGVDYPGIIKSFGSTGYQATHFYRAIGLVSKMISENATIFLGYTSNMVSSGLRDVFRYLVQHKKVHVVVTTAGGIEEDIIKCLGDFVLGDFRASGKELRKKGINRIGNIFVPNSRYVRFEEFFQPVLEKIYAGQKATGKAIAVSDLIWRLGEAINDERSILYWAWKNRIRIYCPAITDGALGDNVYFFKYSHPDFVIDITEDTRRLNDTTIDQDKTGLIILGAGVVKHAILNANMFRNGCDYAVYINTAQEFDGSDAGALPEEAISWGKILPQANTVKVFGDATILFPLLVAQTFAQKK</sequence>
<organism evidence="3 4">
    <name type="scientific">Candidatus Iainarchaeum sp</name>
    <dbReference type="NCBI Taxonomy" id="3101447"/>
    <lineage>
        <taxon>Archaea</taxon>
        <taxon>Candidatus Iainarchaeota</taxon>
        <taxon>Candidatus Iainarchaeia</taxon>
        <taxon>Candidatus Iainarchaeales</taxon>
        <taxon>Candidatus Iainarchaeaceae</taxon>
        <taxon>Candidatus Iainarchaeum</taxon>
    </lineage>
</organism>
<dbReference type="SUPFAM" id="SSF52467">
    <property type="entry name" value="DHS-like NAD/FAD-binding domain"/>
    <property type="match status" value="1"/>
</dbReference>
<evidence type="ECO:0000256" key="1">
    <source>
        <dbReference type="ARBA" id="ARBA00009892"/>
    </source>
</evidence>